<feature type="transmembrane region" description="Helical" evidence="13">
    <location>
        <begin position="546"/>
        <end position="572"/>
    </location>
</feature>
<keyword evidence="7" id="KW-0406">Ion transport</keyword>
<comment type="similarity">
    <text evidence="2">Belongs to the glutamate-gated ion channel (TC 1.A.10.1) family.</text>
</comment>
<feature type="transmembrane region" description="Helical" evidence="13">
    <location>
        <begin position="94"/>
        <end position="120"/>
    </location>
</feature>
<evidence type="ECO:0000256" key="6">
    <source>
        <dbReference type="ARBA" id="ARBA00022989"/>
    </source>
</evidence>
<evidence type="ECO:0000256" key="2">
    <source>
        <dbReference type="ARBA" id="ARBA00008685"/>
    </source>
</evidence>
<evidence type="ECO:0000256" key="4">
    <source>
        <dbReference type="ARBA" id="ARBA00022475"/>
    </source>
</evidence>
<evidence type="ECO:0000259" key="14">
    <source>
        <dbReference type="Pfam" id="PF00060"/>
    </source>
</evidence>
<evidence type="ECO:0000256" key="10">
    <source>
        <dbReference type="ARBA" id="ARBA00023180"/>
    </source>
</evidence>
<dbReference type="Gene3D" id="1.10.287.70">
    <property type="match status" value="1"/>
</dbReference>
<dbReference type="EMBL" id="JACSEA010000019">
    <property type="protein sequence ID" value="KAF7382227.1"/>
    <property type="molecule type" value="Genomic_DNA"/>
</dbReference>
<feature type="transmembrane region" description="Helical" evidence="13">
    <location>
        <begin position="486"/>
        <end position="504"/>
    </location>
</feature>
<dbReference type="Proteomes" id="UP000614350">
    <property type="component" value="Unassembled WGS sequence"/>
</dbReference>
<comment type="subcellular location">
    <subcellularLocation>
        <location evidence="1">Cell membrane</location>
        <topology evidence="1">Multi-pass membrane protein</topology>
    </subcellularLocation>
</comment>
<evidence type="ECO:0000256" key="7">
    <source>
        <dbReference type="ARBA" id="ARBA00023065"/>
    </source>
</evidence>
<evidence type="ECO:0000256" key="12">
    <source>
        <dbReference type="ARBA" id="ARBA00023303"/>
    </source>
</evidence>
<dbReference type="GO" id="GO:0050906">
    <property type="term" value="P:detection of stimulus involved in sensory perception"/>
    <property type="evidence" value="ECO:0007669"/>
    <property type="project" value="UniProtKB-ARBA"/>
</dbReference>
<sequence length="905" mass="104641">MLQNTLRNYCGYDNQFAKPTIYTSNELSNIGNLNIPCNVVCIETEYGNSFAIVVSKYNPFTDLINFSKIQVSININFQLMSSKKNFNHMIEHQLVLLISVISLILCFSIEIVLSTCILIIEKCIFVRKGKNISRKNRVPPIKSLVFYVKKKKNIRNFAKDYADRKCAHTANSSKFPSIGDEQIPFITDICKLYGPKSVIFLYAEMIEEMKMTTMVFKSRRALSREGILSTNLYFSQMHETSYYLKQTIRPYYIALISNPNAINEFSLATSTFDMSKAVWLVIFINKENSTDYCHNPPSNIFHLKFNSEMMVRCGTENILREWYSIDTNQMEINDVATWSLQRGIIKIVPDFLYSRRFNLKGLIMKAVIVKTSLLSTINKDGELDGIFGKILKELCHTLNFSFNIVSEVEDFGRWNSENKTWSGGIAELYTGRADISISDFIINNDRFNAVDFTHSLFNYKNILVIRKPKNLAIQWCSYFSTFTRSVWLAVFGVLIVSSIFLVLLKRKSENDRKIGYLLIDNLLEIWGIFCQQGLPDFPDKSSLRIIYFSIFLFIIIFWAGYSASLISILTSVDHILPFDSLKGFAADGTYQLVVARYTAYYDKFADSKDPLTKKIMKLTLREKGELPITEFEGFKKVCKNGKLALYMSDQLHHFENLVLPCKMVIIKTKHINQFTMILSKDSPFTDLINFQLQKFIDNEMEMTTMMFNLRRSLSNEGIASTNWYFSQLQESSYYLKQIVQPYFIVLISNYNTINDFSFATRTFDMSSAVWLVIFIYKENSTDYCHNPPGNIFHLRFNTEMVIRCGTENILREWYSIDTNQIEINDVATWSLEKGITKLVPDFIYKRRNNLKGLIMRAVIVKDSTFINLKEDGELGKTSARPAYNSLIPPDQIFSFEFHLPDSSIS</sequence>
<evidence type="ECO:0000256" key="1">
    <source>
        <dbReference type="ARBA" id="ARBA00004651"/>
    </source>
</evidence>
<evidence type="ECO:0000256" key="13">
    <source>
        <dbReference type="SAM" id="Phobius"/>
    </source>
</evidence>
<dbReference type="PANTHER" id="PTHR42643">
    <property type="entry name" value="IONOTROPIC RECEPTOR 20A-RELATED"/>
    <property type="match status" value="1"/>
</dbReference>
<proteinExistence type="inferred from homology"/>
<keyword evidence="6 13" id="KW-1133">Transmembrane helix</keyword>
<dbReference type="InterPro" id="IPR052192">
    <property type="entry name" value="Insect_Ionotropic_Sensory_Rcpt"/>
</dbReference>
<dbReference type="AlphaFoldDB" id="A0A834J7X5"/>
<evidence type="ECO:0000256" key="5">
    <source>
        <dbReference type="ARBA" id="ARBA00022692"/>
    </source>
</evidence>
<keyword evidence="4" id="KW-1003">Cell membrane</keyword>
<keyword evidence="12" id="KW-0407">Ion channel</keyword>
<keyword evidence="3" id="KW-0813">Transport</keyword>
<keyword evidence="9" id="KW-0675">Receptor</keyword>
<keyword evidence="17" id="KW-1185">Reference proteome</keyword>
<evidence type="ECO:0000256" key="3">
    <source>
        <dbReference type="ARBA" id="ARBA00022448"/>
    </source>
</evidence>
<gene>
    <name evidence="16" type="ORF">HZH66_013659</name>
</gene>
<dbReference type="InterPro" id="IPR019594">
    <property type="entry name" value="Glu/Gly-bd"/>
</dbReference>
<accession>A0A834J7X5</accession>
<comment type="caution">
    <text evidence="16">The sequence shown here is derived from an EMBL/GenBank/DDBJ whole genome shotgun (WGS) entry which is preliminary data.</text>
</comment>
<evidence type="ECO:0000256" key="11">
    <source>
        <dbReference type="ARBA" id="ARBA00023286"/>
    </source>
</evidence>
<evidence type="ECO:0000259" key="15">
    <source>
        <dbReference type="Pfam" id="PF10613"/>
    </source>
</evidence>
<dbReference type="Gene3D" id="3.40.190.10">
    <property type="entry name" value="Periplasmic binding protein-like II"/>
    <property type="match status" value="1"/>
</dbReference>
<keyword evidence="5 13" id="KW-0812">Transmembrane</keyword>
<evidence type="ECO:0000256" key="8">
    <source>
        <dbReference type="ARBA" id="ARBA00023136"/>
    </source>
</evidence>
<reference evidence="16" key="1">
    <citation type="journal article" date="2020" name="G3 (Bethesda)">
        <title>High-Quality Assemblies for Three Invasive Social Wasps from the &lt;i&gt;Vespula&lt;/i&gt; Genus.</title>
        <authorList>
            <person name="Harrop T.W.R."/>
            <person name="Guhlin J."/>
            <person name="McLaughlin G.M."/>
            <person name="Permina E."/>
            <person name="Stockwell P."/>
            <person name="Gilligan J."/>
            <person name="Le Lec M.F."/>
            <person name="Gruber M.A.M."/>
            <person name="Quinn O."/>
            <person name="Lovegrove M."/>
            <person name="Duncan E.J."/>
            <person name="Remnant E.J."/>
            <person name="Van Eeckhoven J."/>
            <person name="Graham B."/>
            <person name="Knapp R.A."/>
            <person name="Langford K.W."/>
            <person name="Kronenberg Z."/>
            <person name="Press M.O."/>
            <person name="Eacker S.M."/>
            <person name="Wilson-Rankin E.E."/>
            <person name="Purcell J."/>
            <person name="Lester P.J."/>
            <person name="Dearden P.K."/>
        </authorList>
    </citation>
    <scope>NUCLEOTIDE SEQUENCE</scope>
    <source>
        <strain evidence="16">Marl-1</strain>
    </source>
</reference>
<feature type="domain" description="Ionotropic glutamate receptor C-terminal" evidence="14">
    <location>
        <begin position="485"/>
        <end position="587"/>
    </location>
</feature>
<keyword evidence="11" id="KW-1071">Ligand-gated ion channel</keyword>
<keyword evidence="8 13" id="KW-0472">Membrane</keyword>
<dbReference type="SUPFAM" id="SSF53850">
    <property type="entry name" value="Periplasmic binding protein-like II"/>
    <property type="match status" value="1"/>
</dbReference>
<evidence type="ECO:0000313" key="16">
    <source>
        <dbReference type="EMBL" id="KAF7382227.1"/>
    </source>
</evidence>
<dbReference type="GO" id="GO:0005886">
    <property type="term" value="C:plasma membrane"/>
    <property type="evidence" value="ECO:0007669"/>
    <property type="project" value="UniProtKB-SubCell"/>
</dbReference>
<dbReference type="GO" id="GO:0015276">
    <property type="term" value="F:ligand-gated monoatomic ion channel activity"/>
    <property type="evidence" value="ECO:0007669"/>
    <property type="project" value="InterPro"/>
</dbReference>
<keyword evidence="10" id="KW-0325">Glycoprotein</keyword>
<name>A0A834J7X5_VESVU</name>
<dbReference type="Pfam" id="PF10613">
    <property type="entry name" value="Lig_chan-Glu_bd"/>
    <property type="match status" value="1"/>
</dbReference>
<organism evidence="16 17">
    <name type="scientific">Vespula vulgaris</name>
    <name type="common">Yellow jacket</name>
    <name type="synonym">Wasp</name>
    <dbReference type="NCBI Taxonomy" id="7454"/>
    <lineage>
        <taxon>Eukaryota</taxon>
        <taxon>Metazoa</taxon>
        <taxon>Ecdysozoa</taxon>
        <taxon>Arthropoda</taxon>
        <taxon>Hexapoda</taxon>
        <taxon>Insecta</taxon>
        <taxon>Pterygota</taxon>
        <taxon>Neoptera</taxon>
        <taxon>Endopterygota</taxon>
        <taxon>Hymenoptera</taxon>
        <taxon>Apocrita</taxon>
        <taxon>Aculeata</taxon>
        <taxon>Vespoidea</taxon>
        <taxon>Vespidae</taxon>
        <taxon>Vespinae</taxon>
        <taxon>Vespula</taxon>
    </lineage>
</organism>
<dbReference type="PANTHER" id="PTHR42643:SF39">
    <property type="entry name" value="IONOTROPIC RECEPTOR 56A-RELATED"/>
    <property type="match status" value="1"/>
</dbReference>
<protein>
    <submittedName>
        <fullName evidence="16">Uncharacterized protein</fullName>
    </submittedName>
</protein>
<feature type="domain" description="Ionotropic glutamate receptor L-glutamate and glycine-binding" evidence="15">
    <location>
        <begin position="377"/>
        <end position="468"/>
    </location>
</feature>
<evidence type="ECO:0000256" key="9">
    <source>
        <dbReference type="ARBA" id="ARBA00023170"/>
    </source>
</evidence>
<dbReference type="Pfam" id="PF00060">
    <property type="entry name" value="Lig_chan"/>
    <property type="match status" value="1"/>
</dbReference>
<evidence type="ECO:0000313" key="17">
    <source>
        <dbReference type="Proteomes" id="UP000614350"/>
    </source>
</evidence>
<dbReference type="InterPro" id="IPR001320">
    <property type="entry name" value="Iontro_rcpt_C"/>
</dbReference>